<dbReference type="InterPro" id="IPR014123">
    <property type="entry name" value="Superoxide_dismutase_Ni-type"/>
</dbReference>
<gene>
    <name evidence="1" type="primary">sodN</name>
    <name evidence="1" type="ORF">COV31_01815</name>
</gene>
<accession>A0A2H0R4A1</accession>
<proteinExistence type="predicted"/>
<evidence type="ECO:0000313" key="2">
    <source>
        <dbReference type="Proteomes" id="UP000230232"/>
    </source>
</evidence>
<dbReference type="Pfam" id="PF09055">
    <property type="entry name" value="Sod_Ni"/>
    <property type="match status" value="1"/>
</dbReference>
<dbReference type="Gene3D" id="1.20.120.400">
    <property type="entry name" value="Nickel-containing superoxide dismutase"/>
    <property type="match status" value="1"/>
</dbReference>
<dbReference type="GO" id="GO:0016151">
    <property type="term" value="F:nickel cation binding"/>
    <property type="evidence" value="ECO:0007669"/>
    <property type="project" value="InterPro"/>
</dbReference>
<dbReference type="SUPFAM" id="SSF109770">
    <property type="entry name" value="Nickel-containing superoxide dismutase, NiSOD"/>
    <property type="match status" value="1"/>
</dbReference>
<sequence>MITRLLKIKEVYAHCDIPCGIYDPHSAQIAALTVLRMMDLIAENGDNPRYVAVKEEHAEICKHEIRVIWGDAIKDNSSDDLTHKIMQVASRCKQGSDRKDGEELLDLVNQFAEKFWQSKSIEVKKVKAPYKPEEEIVEPDLQ</sequence>
<name>A0A2H0R4A1_9BACT</name>
<dbReference type="InterPro" id="IPR036502">
    <property type="entry name" value="NiSOD_sf"/>
</dbReference>
<dbReference type="NCBIfam" id="TIGR02753">
    <property type="entry name" value="sodN"/>
    <property type="match status" value="1"/>
</dbReference>
<organism evidence="1 2">
    <name type="scientific">Candidatus Yanofskybacteria bacterium CG10_big_fil_rev_8_21_14_0_10_46_23</name>
    <dbReference type="NCBI Taxonomy" id="1975098"/>
    <lineage>
        <taxon>Bacteria</taxon>
        <taxon>Candidatus Yanofskyibacteriota</taxon>
    </lineage>
</organism>
<dbReference type="EMBL" id="PCXO01000007">
    <property type="protein sequence ID" value="PIR41343.1"/>
    <property type="molecule type" value="Genomic_DNA"/>
</dbReference>
<evidence type="ECO:0000313" key="1">
    <source>
        <dbReference type="EMBL" id="PIR41343.1"/>
    </source>
</evidence>
<dbReference type="AlphaFoldDB" id="A0A2H0R4A1"/>
<reference evidence="1 2" key="1">
    <citation type="submission" date="2017-09" db="EMBL/GenBank/DDBJ databases">
        <title>Depth-based differentiation of microbial function through sediment-hosted aquifers and enrichment of novel symbionts in the deep terrestrial subsurface.</title>
        <authorList>
            <person name="Probst A.J."/>
            <person name="Ladd B."/>
            <person name="Jarett J.K."/>
            <person name="Geller-Mcgrath D.E."/>
            <person name="Sieber C.M."/>
            <person name="Emerson J.B."/>
            <person name="Anantharaman K."/>
            <person name="Thomas B.C."/>
            <person name="Malmstrom R."/>
            <person name="Stieglmeier M."/>
            <person name="Klingl A."/>
            <person name="Woyke T."/>
            <person name="Ryan C.M."/>
            <person name="Banfield J.F."/>
        </authorList>
    </citation>
    <scope>NUCLEOTIDE SEQUENCE [LARGE SCALE GENOMIC DNA]</scope>
    <source>
        <strain evidence="1">CG10_big_fil_rev_8_21_14_0_10_46_23</strain>
    </source>
</reference>
<dbReference type="Proteomes" id="UP000230232">
    <property type="component" value="Unassembled WGS sequence"/>
</dbReference>
<comment type="caution">
    <text evidence="1">The sequence shown here is derived from an EMBL/GenBank/DDBJ whole genome shotgun (WGS) entry which is preliminary data.</text>
</comment>
<dbReference type="GO" id="GO:0004784">
    <property type="term" value="F:superoxide dismutase activity"/>
    <property type="evidence" value="ECO:0007669"/>
    <property type="project" value="InterPro"/>
</dbReference>
<protein>
    <submittedName>
        <fullName evidence="1">Superoxide dismutase, Ni</fullName>
    </submittedName>
</protein>